<dbReference type="PANTHER" id="PTHR30203:SF29">
    <property type="entry name" value="PROTEIN CYAE"/>
    <property type="match status" value="1"/>
</dbReference>
<protein>
    <submittedName>
        <fullName evidence="1">RND efflux system outer membrane lipoprotein NodT family</fullName>
    </submittedName>
</protein>
<dbReference type="PANTHER" id="PTHR30203">
    <property type="entry name" value="OUTER MEMBRANE CATION EFFLUX PROTEIN"/>
    <property type="match status" value="1"/>
</dbReference>
<dbReference type="GO" id="GO:0015562">
    <property type="term" value="F:efflux transmembrane transporter activity"/>
    <property type="evidence" value="ECO:0007669"/>
    <property type="project" value="InterPro"/>
</dbReference>
<dbReference type="Pfam" id="PF02321">
    <property type="entry name" value="OEP"/>
    <property type="match status" value="2"/>
</dbReference>
<dbReference type="AlphaFoldDB" id="E3T300"/>
<reference evidence="1" key="1">
    <citation type="journal article" date="2011" name="ISME J.">
        <title>Comparative metagenomics of microbial communities inhabiting deep-sea hydrothermal vent chimneys with contrasting chemistries.</title>
        <authorList>
            <person name="Xie W."/>
            <person name="Wang F."/>
            <person name="Guo L."/>
            <person name="Chen Z."/>
            <person name="Sievert S.M."/>
            <person name="Meng J."/>
            <person name="Huang G."/>
            <person name="Li Y."/>
            <person name="Yan Q."/>
            <person name="Wu S."/>
            <person name="Wang X."/>
            <person name="Chen S."/>
            <person name="He G."/>
            <person name="Xiao X."/>
            <person name="Xu A."/>
        </authorList>
    </citation>
    <scope>NUCLEOTIDE SEQUENCE</scope>
</reference>
<proteinExistence type="predicted"/>
<sequence>MLPESWATEVAKNALTAEDAPAKWLASFNDPIMVKLIKEAKTNNLDLQVAAGNMDKAWLLAKQSGAALKPTVDLSLGGSRSGIVDGGTASNNVNVGLQASWELDVWGRLRAGVSAAQASAQAAEADYIFAQHSLSANIAKTYFKVIEAKQQAEITRQNLSTLKETLRITQVRYDNGMTSAQDVALNRANLATAKEQLITIEGSQRDATRALEVLLGRYPNAALEIPNELPALPSPPPAGVPSEILERRPDIVSAERKIAAAFNATDQAKAARLPRFSLTTSLNGTSDSLSDVLNPANIAWQLGANLIAPLFDGGKRKIDVEIATVEQKQVISNYAQKALTAFSEVENNLDQGRVLAHREAALSEVLEQSNKAYRIADLRYKEGEIGLLDTLQIQQQAIAAESNLLSIKRTQLEQRINLYLALGGSW</sequence>
<dbReference type="NCBIfam" id="TIGR01845">
    <property type="entry name" value="outer_NodT"/>
    <property type="match status" value="1"/>
</dbReference>
<evidence type="ECO:0000313" key="1">
    <source>
        <dbReference type="EMBL" id="ACZ28612.1"/>
    </source>
</evidence>
<organism evidence="1">
    <name type="scientific">uncultured organism</name>
    <dbReference type="NCBI Taxonomy" id="155900"/>
    <lineage>
        <taxon>unclassified sequences</taxon>
        <taxon>environmental samples</taxon>
    </lineage>
</organism>
<dbReference type="GO" id="GO:0016020">
    <property type="term" value="C:membrane"/>
    <property type="evidence" value="ECO:0007669"/>
    <property type="project" value="InterPro"/>
</dbReference>
<name>E3T300_9ZZZZ</name>
<keyword evidence="1" id="KW-0449">Lipoprotein</keyword>
<dbReference type="SUPFAM" id="SSF56954">
    <property type="entry name" value="Outer membrane efflux proteins (OEP)"/>
    <property type="match status" value="1"/>
</dbReference>
<dbReference type="Gene3D" id="1.20.1600.10">
    <property type="entry name" value="Outer membrane efflux proteins (OEP)"/>
    <property type="match status" value="1"/>
</dbReference>
<dbReference type="InterPro" id="IPR010131">
    <property type="entry name" value="MdtP/NodT-like"/>
</dbReference>
<accession>E3T300</accession>
<dbReference type="EMBL" id="GU191796">
    <property type="protein sequence ID" value="ACZ28612.1"/>
    <property type="molecule type" value="Genomic_DNA"/>
</dbReference>
<dbReference type="InterPro" id="IPR003423">
    <property type="entry name" value="OMP_efflux"/>
</dbReference>
<dbReference type="Gene3D" id="2.20.200.10">
    <property type="entry name" value="Outer membrane efflux proteins (OEP)"/>
    <property type="match status" value="1"/>
</dbReference>